<evidence type="ECO:0000256" key="3">
    <source>
        <dbReference type="ARBA" id="ARBA00022320"/>
    </source>
</evidence>
<evidence type="ECO:0000313" key="12">
    <source>
        <dbReference type="EMBL" id="CAD5124429.1"/>
    </source>
</evidence>
<evidence type="ECO:0000256" key="8">
    <source>
        <dbReference type="ARBA" id="ARBA00023242"/>
    </source>
</evidence>
<comment type="caution">
    <text evidence="12">The sequence shown here is derived from an EMBL/GenBank/DDBJ whole genome shotgun (WGS) entry which is preliminary data.</text>
</comment>
<keyword evidence="13" id="KW-1185">Reference proteome</keyword>
<dbReference type="SUPFAM" id="SSF47473">
    <property type="entry name" value="EF-hand"/>
    <property type="match status" value="2"/>
</dbReference>
<keyword evidence="7" id="KW-0106">Calcium</keyword>
<evidence type="ECO:0000256" key="9">
    <source>
        <dbReference type="SAM" id="Coils"/>
    </source>
</evidence>
<dbReference type="Proteomes" id="UP000549394">
    <property type="component" value="Unassembled WGS sequence"/>
</dbReference>
<keyword evidence="9" id="KW-0175">Coiled coil</keyword>
<dbReference type="PROSITE" id="PS00018">
    <property type="entry name" value="EF_HAND_1"/>
    <property type="match status" value="1"/>
</dbReference>
<dbReference type="InterPro" id="IPR002048">
    <property type="entry name" value="EF_hand_dom"/>
</dbReference>
<name>A0A7I8W8N3_9ANNE</name>
<dbReference type="GO" id="GO:0005819">
    <property type="term" value="C:spindle"/>
    <property type="evidence" value="ECO:0007669"/>
    <property type="project" value="TreeGrafter"/>
</dbReference>
<keyword evidence="5" id="KW-0479">Metal-binding</keyword>
<dbReference type="GO" id="GO:0005509">
    <property type="term" value="F:calcium ion binding"/>
    <property type="evidence" value="ECO:0007669"/>
    <property type="project" value="InterPro"/>
</dbReference>
<dbReference type="FunFam" id="1.10.238.10:FF:000091">
    <property type="entry name" value="Serine/threonine-protein phosphatase 2A regulatory subunit B'' subunit gamma"/>
    <property type="match status" value="1"/>
</dbReference>
<dbReference type="AlphaFoldDB" id="A0A7I8W8N3"/>
<keyword evidence="6" id="KW-0677">Repeat</keyword>
<dbReference type="CDD" id="cd21505">
    <property type="entry name" value="PPP2R3C"/>
    <property type="match status" value="1"/>
</dbReference>
<evidence type="ECO:0000256" key="4">
    <source>
        <dbReference type="ARBA" id="ARBA00022490"/>
    </source>
</evidence>
<organism evidence="12 13">
    <name type="scientific">Dimorphilus gyrociliatus</name>
    <dbReference type="NCBI Taxonomy" id="2664684"/>
    <lineage>
        <taxon>Eukaryota</taxon>
        <taxon>Metazoa</taxon>
        <taxon>Spiralia</taxon>
        <taxon>Lophotrochozoa</taxon>
        <taxon>Annelida</taxon>
        <taxon>Polychaeta</taxon>
        <taxon>Polychaeta incertae sedis</taxon>
        <taxon>Dinophilidae</taxon>
        <taxon>Dimorphilus</taxon>
    </lineage>
</organism>
<dbReference type="GO" id="GO:0005737">
    <property type="term" value="C:cytoplasm"/>
    <property type="evidence" value="ECO:0007669"/>
    <property type="project" value="UniProtKB-SubCell"/>
</dbReference>
<dbReference type="GO" id="GO:0005634">
    <property type="term" value="C:nucleus"/>
    <property type="evidence" value="ECO:0007669"/>
    <property type="project" value="UniProtKB-SubCell"/>
</dbReference>
<dbReference type="GO" id="GO:0030865">
    <property type="term" value="P:cortical cytoskeleton organization"/>
    <property type="evidence" value="ECO:0007669"/>
    <property type="project" value="TreeGrafter"/>
</dbReference>
<feature type="domain" description="EF-hand" evidence="11">
    <location>
        <begin position="349"/>
        <end position="384"/>
    </location>
</feature>
<dbReference type="PANTHER" id="PTHR12085:SF3">
    <property type="entry name" value="SERINE_THREONINE-PROTEIN PHOSPHATASE 2A REGULATORY SUBUNIT B'' SUBUNIT GAMMA"/>
    <property type="match status" value="1"/>
</dbReference>
<dbReference type="Gene3D" id="1.10.238.220">
    <property type="match status" value="1"/>
</dbReference>
<dbReference type="PROSITE" id="PS50222">
    <property type="entry name" value="EF_HAND_2"/>
    <property type="match status" value="1"/>
</dbReference>
<dbReference type="InterPro" id="IPR039865">
    <property type="entry name" value="PPP2R3C"/>
</dbReference>
<dbReference type="InterPro" id="IPR011992">
    <property type="entry name" value="EF-hand-dom_pair"/>
</dbReference>
<dbReference type="GO" id="GO:0000226">
    <property type="term" value="P:microtubule cytoskeleton organization"/>
    <property type="evidence" value="ECO:0007669"/>
    <property type="project" value="TreeGrafter"/>
</dbReference>
<keyword evidence="10" id="KW-0472">Membrane</keyword>
<proteinExistence type="predicted"/>
<comment type="subcellular location">
    <subcellularLocation>
        <location evidence="2">Cytoplasm</location>
    </subcellularLocation>
    <subcellularLocation>
        <location evidence="1">Nucleus</location>
    </subcellularLocation>
</comment>
<evidence type="ECO:0000256" key="6">
    <source>
        <dbReference type="ARBA" id="ARBA00022737"/>
    </source>
</evidence>
<evidence type="ECO:0000256" key="1">
    <source>
        <dbReference type="ARBA" id="ARBA00004123"/>
    </source>
</evidence>
<dbReference type="GO" id="GO:0005813">
    <property type="term" value="C:centrosome"/>
    <property type="evidence" value="ECO:0007669"/>
    <property type="project" value="TreeGrafter"/>
</dbReference>
<evidence type="ECO:0000313" key="13">
    <source>
        <dbReference type="Proteomes" id="UP000549394"/>
    </source>
</evidence>
<feature type="transmembrane region" description="Helical" evidence="10">
    <location>
        <begin position="470"/>
        <end position="495"/>
    </location>
</feature>
<evidence type="ECO:0000256" key="2">
    <source>
        <dbReference type="ARBA" id="ARBA00004496"/>
    </source>
</evidence>
<keyword evidence="10" id="KW-0812">Transmembrane</keyword>
<reference evidence="12 13" key="1">
    <citation type="submission" date="2020-08" db="EMBL/GenBank/DDBJ databases">
        <authorList>
            <person name="Hejnol A."/>
        </authorList>
    </citation>
    <scope>NUCLEOTIDE SEQUENCE [LARGE SCALE GENOMIC DNA]</scope>
</reference>
<keyword evidence="4" id="KW-0963">Cytoplasm</keyword>
<sequence>MNEEVDKETRKMNRQNLINKLKKMNENRALIDPEEEKKKEMMLFEKLYKEQKDESEEHHTYKVIPKFYFKVPSEDECLLQKLREESRAAFLQRKGRQLLDQDELQGLWYLLDKHHTPPMVGEEQMINYEDFLKVANQAGPKCKPFFKSTVYAKLLGNDPHGRIPILQFFNYVMRKVWLHQTRIGLSLYDVAGQGYLRESDLENYILELIPTLPQLDGLEKSFYSFYVCTAVRKFFFFLDPLRTGKIRIQDILACRFLDDLLELRDEDLSREQLECNWFSAPSALRVYGQYLNLDKDQNGMLSKQELSRYGTATLTKVFIDRVFQECLTYEGEMDYKTYLDFVLALENRKEPQALQYIFRLLDVQQKGFLTIFDLNFFFRAIIEKIKEHGQEPVSFLDVKDEIFDMIKPADPYKITIQDLIKSCQGDLVVSILIDLRDFFSYENREFIVNEQMKDSKDGTNSSNEKGQVDLVLLLSICLLILKVFSLTNNVNLSLLNKQRNKMNKSSVTLKTICSY</sequence>
<evidence type="ECO:0000259" key="11">
    <source>
        <dbReference type="PROSITE" id="PS50222"/>
    </source>
</evidence>
<protein>
    <recommendedName>
        <fullName evidence="3">Serine/threonine-protein phosphatase 2A regulatory subunit B'' subunit gamma</fullName>
    </recommendedName>
</protein>
<dbReference type="EMBL" id="CAJFCJ010000021">
    <property type="protein sequence ID" value="CAD5124429.1"/>
    <property type="molecule type" value="Genomic_DNA"/>
</dbReference>
<gene>
    <name evidence="12" type="ORF">DGYR_LOCUS11972</name>
</gene>
<evidence type="ECO:0000256" key="10">
    <source>
        <dbReference type="SAM" id="Phobius"/>
    </source>
</evidence>
<dbReference type="OrthoDB" id="10265007at2759"/>
<evidence type="ECO:0000256" key="5">
    <source>
        <dbReference type="ARBA" id="ARBA00022723"/>
    </source>
</evidence>
<feature type="coiled-coil region" evidence="9">
    <location>
        <begin position="7"/>
        <end position="54"/>
    </location>
</feature>
<accession>A0A7I8W8N3</accession>
<dbReference type="GO" id="GO:0035303">
    <property type="term" value="P:regulation of dephosphorylation"/>
    <property type="evidence" value="ECO:0007669"/>
    <property type="project" value="InterPro"/>
</dbReference>
<dbReference type="InterPro" id="IPR018247">
    <property type="entry name" value="EF_Hand_1_Ca_BS"/>
</dbReference>
<dbReference type="Gene3D" id="1.10.238.10">
    <property type="entry name" value="EF-hand"/>
    <property type="match status" value="1"/>
</dbReference>
<evidence type="ECO:0000256" key="7">
    <source>
        <dbReference type="ARBA" id="ARBA00022837"/>
    </source>
</evidence>
<keyword evidence="10" id="KW-1133">Transmembrane helix</keyword>
<dbReference type="FunFam" id="1.10.238.220:FF:000002">
    <property type="entry name" value="Serine/threonine-protein phosphatase 2A regulatory subunit B'' subunit gamma"/>
    <property type="match status" value="1"/>
</dbReference>
<keyword evidence="8" id="KW-0539">Nucleus</keyword>
<dbReference type="PANTHER" id="PTHR12085">
    <property type="entry name" value="SERINE/THREONINE-PROTEIN PHOSPHATASE 2A REGULATORY SUBUNIT B'' SUBUNIT GAMMA"/>
    <property type="match status" value="1"/>
</dbReference>